<protein>
    <submittedName>
        <fullName evidence="4">Disease resistance protein</fullName>
    </submittedName>
</protein>
<organism evidence="4 5">
    <name type="scientific">Quillaja saponaria</name>
    <name type="common">Soap bark tree</name>
    <dbReference type="NCBI Taxonomy" id="32244"/>
    <lineage>
        <taxon>Eukaryota</taxon>
        <taxon>Viridiplantae</taxon>
        <taxon>Streptophyta</taxon>
        <taxon>Embryophyta</taxon>
        <taxon>Tracheophyta</taxon>
        <taxon>Spermatophyta</taxon>
        <taxon>Magnoliopsida</taxon>
        <taxon>eudicotyledons</taxon>
        <taxon>Gunneridae</taxon>
        <taxon>Pentapetalae</taxon>
        <taxon>rosids</taxon>
        <taxon>fabids</taxon>
        <taxon>Fabales</taxon>
        <taxon>Quillajaceae</taxon>
        <taxon>Quillaja</taxon>
    </lineage>
</organism>
<feature type="chain" id="PRO_5042150436" evidence="2">
    <location>
        <begin position="24"/>
        <end position="226"/>
    </location>
</feature>
<name>A0AAD7PGK0_QUISA</name>
<dbReference type="PANTHER" id="PTHR33463">
    <property type="entry name" value="NB-ARC DOMAIN-CONTAINING PROTEIN-RELATED"/>
    <property type="match status" value="1"/>
</dbReference>
<dbReference type="KEGG" id="qsa:O6P43_025864"/>
<reference evidence="4" key="1">
    <citation type="journal article" date="2023" name="Science">
        <title>Elucidation of the pathway for biosynthesis of saponin adjuvants from the soapbark tree.</title>
        <authorList>
            <person name="Reed J."/>
            <person name="Orme A."/>
            <person name="El-Demerdash A."/>
            <person name="Owen C."/>
            <person name="Martin L.B.B."/>
            <person name="Misra R.C."/>
            <person name="Kikuchi S."/>
            <person name="Rejzek M."/>
            <person name="Martin A.C."/>
            <person name="Harkess A."/>
            <person name="Leebens-Mack J."/>
            <person name="Louveau T."/>
            <person name="Stephenson M.J."/>
            <person name="Osbourn A."/>
        </authorList>
    </citation>
    <scope>NUCLEOTIDE SEQUENCE</scope>
    <source>
        <strain evidence="4">S10</strain>
    </source>
</reference>
<comment type="caution">
    <text evidence="4">The sequence shown here is derived from an EMBL/GenBank/DDBJ whole genome shotgun (WGS) entry which is preliminary data.</text>
</comment>
<evidence type="ECO:0000313" key="5">
    <source>
        <dbReference type="Proteomes" id="UP001163823"/>
    </source>
</evidence>
<proteinExistence type="predicted"/>
<dbReference type="InterPro" id="IPR002182">
    <property type="entry name" value="NB-ARC"/>
</dbReference>
<dbReference type="Pfam" id="PF00931">
    <property type="entry name" value="NB-ARC"/>
    <property type="match status" value="1"/>
</dbReference>
<evidence type="ECO:0000313" key="4">
    <source>
        <dbReference type="EMBL" id="KAJ7954267.1"/>
    </source>
</evidence>
<evidence type="ECO:0000256" key="2">
    <source>
        <dbReference type="SAM" id="SignalP"/>
    </source>
</evidence>
<dbReference type="Gene3D" id="3.40.50.300">
    <property type="entry name" value="P-loop containing nucleotide triphosphate hydrolases"/>
    <property type="match status" value="1"/>
</dbReference>
<dbReference type="InterPro" id="IPR027417">
    <property type="entry name" value="P-loop_NTPase"/>
</dbReference>
<feature type="domain" description="NB-ARC" evidence="3">
    <location>
        <begin position="164"/>
        <end position="209"/>
    </location>
</feature>
<dbReference type="GO" id="GO:0043531">
    <property type="term" value="F:ADP binding"/>
    <property type="evidence" value="ECO:0007669"/>
    <property type="project" value="InterPro"/>
</dbReference>
<gene>
    <name evidence="4" type="ORF">O6P43_025864</name>
</gene>
<evidence type="ECO:0000256" key="1">
    <source>
        <dbReference type="ARBA" id="ARBA00022821"/>
    </source>
</evidence>
<dbReference type="SUPFAM" id="SSF52540">
    <property type="entry name" value="P-loop containing nucleoside triphosphate hydrolases"/>
    <property type="match status" value="1"/>
</dbReference>
<sequence>MPACMNKITQFILLNLHSLCGLGKIKPAYRKQQLCMQKYKRSRISYFQSSGGNWATCCATEATWVSQPINADKLQEAKESLQHSVHTAWNNGEEIERAVVNWLGTVDEITVKLSRRVKKMAQDVVEIHAERNFEKISYSTKPNWIEMATTVAGYGFSETRAKISNEIMKELKDPSVKMIGVYGLGGVGKTTLVKNIGMKAQEEKLFDVYGSCDTEVRVGQGSKRNC</sequence>
<feature type="signal peptide" evidence="2">
    <location>
        <begin position="1"/>
        <end position="23"/>
    </location>
</feature>
<evidence type="ECO:0000259" key="3">
    <source>
        <dbReference type="Pfam" id="PF00931"/>
    </source>
</evidence>
<dbReference type="PANTHER" id="PTHR33463:SF198">
    <property type="entry name" value="RPP4C3"/>
    <property type="match status" value="1"/>
</dbReference>
<dbReference type="InterPro" id="IPR050905">
    <property type="entry name" value="Plant_NBS-LRR"/>
</dbReference>
<dbReference type="AlphaFoldDB" id="A0AAD7PGK0"/>
<keyword evidence="1" id="KW-0611">Plant defense</keyword>
<keyword evidence="5" id="KW-1185">Reference proteome</keyword>
<dbReference type="EMBL" id="JARAOO010000010">
    <property type="protein sequence ID" value="KAJ7954267.1"/>
    <property type="molecule type" value="Genomic_DNA"/>
</dbReference>
<keyword evidence="2" id="KW-0732">Signal</keyword>
<dbReference type="Proteomes" id="UP001163823">
    <property type="component" value="Chromosome 10"/>
</dbReference>
<accession>A0AAD7PGK0</accession>